<dbReference type="GO" id="GO:0006629">
    <property type="term" value="P:lipid metabolic process"/>
    <property type="evidence" value="ECO:0007669"/>
    <property type="project" value="InterPro"/>
</dbReference>
<comment type="similarity">
    <text evidence="1">Belongs to the glycerophosphoryl diester phosphodiesterase family.</text>
</comment>
<keyword evidence="4" id="KW-0319">Glycerol metabolism</keyword>
<dbReference type="GO" id="GO:0006071">
    <property type="term" value="P:glycerol metabolic process"/>
    <property type="evidence" value="ECO:0007669"/>
    <property type="project" value="UniProtKB-KW"/>
</dbReference>
<accession>C6XQP7</accession>
<evidence type="ECO:0000256" key="1">
    <source>
        <dbReference type="ARBA" id="ARBA00007277"/>
    </source>
</evidence>
<evidence type="ECO:0000256" key="6">
    <source>
        <dbReference type="ARBA" id="ARBA00047512"/>
    </source>
</evidence>
<dbReference type="InterPro" id="IPR030395">
    <property type="entry name" value="GP_PDE_dom"/>
</dbReference>
<sequence>MSLANRLSRTFRKTKDIIVKIHFGLALAIVALVACQPKAPPASSDTGADSQIEAEAAIKEPIVIAHRGASGYRPEHTLEAYKLAIEQGADFIEPDLVLTKDGIFIARHENEIGSTTNVADHPEFADRKTTKSVEAPPHEGWYSEDFTLAELKTLRSKERLPQFRPQNTEYDNQFDVPTLEEIIDFTREQSKIHNRPIGLYIELKHPAYFSGIDLPMEEAFLKVLEDNQLNALDSDIPIYIQCFWPQSLMQMRDKTELPLVYLFSSQSPPEEILKANGLSDWSEMYSAEGLKRISSFADGVGPSLDLVLPSIVEGERVESTLIADAHEAGLKVHAWTLRSENMALPEAYRKGDPSQADYAIQTGNIAQLASDLFAADIDGLFSDNPDIIVQVRDELN</sequence>
<keyword evidence="9" id="KW-1185">Reference proteome</keyword>
<dbReference type="SUPFAM" id="SSF51695">
    <property type="entry name" value="PLC-like phosphodiesterases"/>
    <property type="match status" value="1"/>
</dbReference>
<evidence type="ECO:0000259" key="7">
    <source>
        <dbReference type="PROSITE" id="PS51704"/>
    </source>
</evidence>
<evidence type="ECO:0000256" key="3">
    <source>
        <dbReference type="ARBA" id="ARBA00022729"/>
    </source>
</evidence>
<evidence type="ECO:0000256" key="2">
    <source>
        <dbReference type="ARBA" id="ARBA00012247"/>
    </source>
</evidence>
<feature type="domain" description="GP-PDE" evidence="7">
    <location>
        <begin position="61"/>
        <end position="392"/>
    </location>
</feature>
<evidence type="ECO:0000313" key="8">
    <source>
        <dbReference type="EMBL" id="ACT58653.1"/>
    </source>
</evidence>
<dbReference type="KEGG" id="hba:Hbal_0959"/>
<evidence type="ECO:0000256" key="5">
    <source>
        <dbReference type="ARBA" id="ARBA00022801"/>
    </source>
</evidence>
<dbReference type="PANTHER" id="PTHR43620:SF7">
    <property type="entry name" value="GLYCEROPHOSPHODIESTER PHOSPHODIESTERASE GDPD5-RELATED"/>
    <property type="match status" value="1"/>
</dbReference>
<comment type="catalytic activity">
    <reaction evidence="6">
        <text>a sn-glycero-3-phosphodiester + H2O = an alcohol + sn-glycerol 3-phosphate + H(+)</text>
        <dbReference type="Rhea" id="RHEA:12969"/>
        <dbReference type="ChEBI" id="CHEBI:15377"/>
        <dbReference type="ChEBI" id="CHEBI:15378"/>
        <dbReference type="ChEBI" id="CHEBI:30879"/>
        <dbReference type="ChEBI" id="CHEBI:57597"/>
        <dbReference type="ChEBI" id="CHEBI:83408"/>
        <dbReference type="EC" id="3.1.4.46"/>
    </reaction>
</comment>
<dbReference type="GO" id="GO:0008889">
    <property type="term" value="F:glycerophosphodiester phosphodiesterase activity"/>
    <property type="evidence" value="ECO:0007669"/>
    <property type="project" value="UniProtKB-EC"/>
</dbReference>
<dbReference type="STRING" id="582402.Hbal_0959"/>
<protein>
    <recommendedName>
        <fullName evidence="2">glycerophosphodiester phosphodiesterase</fullName>
        <ecNumber evidence="2">3.1.4.46</ecNumber>
    </recommendedName>
</protein>
<dbReference type="AlphaFoldDB" id="C6XQP7"/>
<dbReference type="EMBL" id="CP001678">
    <property type="protein sequence ID" value="ACT58653.1"/>
    <property type="molecule type" value="Genomic_DNA"/>
</dbReference>
<dbReference type="GO" id="GO:0042597">
    <property type="term" value="C:periplasmic space"/>
    <property type="evidence" value="ECO:0007669"/>
    <property type="project" value="TreeGrafter"/>
</dbReference>
<gene>
    <name evidence="8" type="ordered locus">Hbal_0959</name>
</gene>
<dbReference type="Gene3D" id="3.20.20.190">
    <property type="entry name" value="Phosphatidylinositol (PI) phosphodiesterase"/>
    <property type="match status" value="1"/>
</dbReference>
<dbReference type="eggNOG" id="COG0584">
    <property type="taxonomic scope" value="Bacteria"/>
</dbReference>
<dbReference type="PANTHER" id="PTHR43620">
    <property type="entry name" value="GLYCEROPHOSPHORYL DIESTER PHOSPHODIESTERASE"/>
    <property type="match status" value="1"/>
</dbReference>
<dbReference type="Pfam" id="PF03009">
    <property type="entry name" value="GDPD"/>
    <property type="match status" value="1"/>
</dbReference>
<proteinExistence type="inferred from homology"/>
<keyword evidence="5" id="KW-0378">Hydrolase</keyword>
<dbReference type="EC" id="3.1.4.46" evidence="2"/>
<dbReference type="OrthoDB" id="1854250at2"/>
<evidence type="ECO:0000313" key="9">
    <source>
        <dbReference type="Proteomes" id="UP000002745"/>
    </source>
</evidence>
<dbReference type="PROSITE" id="PS51704">
    <property type="entry name" value="GP_PDE"/>
    <property type="match status" value="1"/>
</dbReference>
<dbReference type="InterPro" id="IPR017946">
    <property type="entry name" value="PLC-like_Pdiesterase_TIM-brl"/>
</dbReference>
<evidence type="ECO:0000256" key="4">
    <source>
        <dbReference type="ARBA" id="ARBA00022798"/>
    </source>
</evidence>
<keyword evidence="3" id="KW-0732">Signal</keyword>
<organism evidence="8 9">
    <name type="scientific">Hirschia baltica (strain ATCC 49814 / DSM 5838 / IFAM 1418)</name>
    <dbReference type="NCBI Taxonomy" id="582402"/>
    <lineage>
        <taxon>Bacteria</taxon>
        <taxon>Pseudomonadati</taxon>
        <taxon>Pseudomonadota</taxon>
        <taxon>Alphaproteobacteria</taxon>
        <taxon>Hyphomonadales</taxon>
        <taxon>Hyphomonadaceae</taxon>
        <taxon>Hirschia</taxon>
    </lineage>
</organism>
<dbReference type="PROSITE" id="PS51257">
    <property type="entry name" value="PROKAR_LIPOPROTEIN"/>
    <property type="match status" value="1"/>
</dbReference>
<dbReference type="Proteomes" id="UP000002745">
    <property type="component" value="Chromosome"/>
</dbReference>
<dbReference type="HOGENOM" id="CLU_030226_0_1_5"/>
<reference evidence="9" key="1">
    <citation type="journal article" date="2011" name="J. Bacteriol.">
        <title>Genome sequences of eight morphologically diverse alphaproteobacteria.</title>
        <authorList>
            <consortium name="US DOE Joint Genome Institute"/>
            <person name="Brown P.J."/>
            <person name="Kysela D.T."/>
            <person name="Buechlein A."/>
            <person name="Hemmerich C."/>
            <person name="Brun Y.V."/>
        </authorList>
    </citation>
    <scope>NUCLEOTIDE SEQUENCE [LARGE SCALE GENOMIC DNA]</scope>
    <source>
        <strain evidence="9">ATCC 49814 / DSM 5838 / IFAM 1418</strain>
    </source>
</reference>
<name>C6XQP7_HIRBI</name>